<protein>
    <submittedName>
        <fullName evidence="1">Uncharacterized protein</fullName>
    </submittedName>
</protein>
<dbReference type="EMBL" id="JAHLKM010000025">
    <property type="protein sequence ID" value="MCQ4334450.1"/>
    <property type="molecule type" value="Genomic_DNA"/>
</dbReference>
<accession>A0A9R1D7T0</accession>
<reference evidence="1" key="1">
    <citation type="journal article" date="2023" name="Front. Microbiol.">
        <title>Genomic-based phylogenetic and metabolic analyses of the genus Natronomonas, and description of Natronomonas aquatica sp. nov.</title>
        <authorList>
            <person name="Garcia-Roldan A."/>
            <person name="Duran-Viseras A."/>
            <person name="de la Haba R.R."/>
            <person name="Corral P."/>
            <person name="Sanchez-Porro C."/>
            <person name="Ventosa A."/>
        </authorList>
    </citation>
    <scope>NUCLEOTIDE SEQUENCE</scope>
    <source>
        <strain evidence="1">F2-12</strain>
    </source>
</reference>
<gene>
    <name evidence="1" type="ORF">KM295_13380</name>
</gene>
<name>A0A9R1D7T0_9EURY</name>
<dbReference type="Proteomes" id="UP001139494">
    <property type="component" value="Unassembled WGS sequence"/>
</dbReference>
<organism evidence="1 2">
    <name type="scientific">Natronomonas aquatica</name>
    <dbReference type="NCBI Taxonomy" id="2841590"/>
    <lineage>
        <taxon>Archaea</taxon>
        <taxon>Methanobacteriati</taxon>
        <taxon>Methanobacteriota</taxon>
        <taxon>Stenosarchaea group</taxon>
        <taxon>Halobacteria</taxon>
        <taxon>Halobacteriales</taxon>
        <taxon>Natronomonadaceae</taxon>
        <taxon>Natronomonas</taxon>
    </lineage>
</organism>
<proteinExistence type="predicted"/>
<sequence length="88" mass="9166">MNVGSSSANCPWARRNESAASYPNSAASSLPCRPASSETVWASTESSVVPRSSLESTAYSTGSPVTVRRTDSVSWLNIANGGGALWEV</sequence>
<dbReference type="AlphaFoldDB" id="A0A9R1D7T0"/>
<evidence type="ECO:0000313" key="1">
    <source>
        <dbReference type="EMBL" id="MCQ4334450.1"/>
    </source>
</evidence>
<keyword evidence="2" id="KW-1185">Reference proteome</keyword>
<comment type="caution">
    <text evidence="1">The sequence shown here is derived from an EMBL/GenBank/DDBJ whole genome shotgun (WGS) entry which is preliminary data.</text>
</comment>
<evidence type="ECO:0000313" key="2">
    <source>
        <dbReference type="Proteomes" id="UP001139494"/>
    </source>
</evidence>